<evidence type="ECO:0000313" key="3">
    <source>
        <dbReference type="Proteomes" id="UP000586305"/>
    </source>
</evidence>
<feature type="region of interest" description="Disordered" evidence="1">
    <location>
        <begin position="159"/>
        <end position="202"/>
    </location>
</feature>
<dbReference type="EMBL" id="JABBPG010000001">
    <property type="protein sequence ID" value="NOU49596.1"/>
    <property type="molecule type" value="Genomic_DNA"/>
</dbReference>
<dbReference type="AlphaFoldDB" id="A0A849V8Q3"/>
<evidence type="ECO:0000256" key="1">
    <source>
        <dbReference type="SAM" id="MobiDB-lite"/>
    </source>
</evidence>
<organism evidence="2 3">
    <name type="scientific">Pseudoalteromonas caenipelagi</name>
    <dbReference type="NCBI Taxonomy" id="2726988"/>
    <lineage>
        <taxon>Bacteria</taxon>
        <taxon>Pseudomonadati</taxon>
        <taxon>Pseudomonadota</taxon>
        <taxon>Gammaproteobacteria</taxon>
        <taxon>Alteromonadales</taxon>
        <taxon>Pseudoalteromonadaceae</taxon>
        <taxon>Pseudoalteromonas</taxon>
    </lineage>
</organism>
<keyword evidence="3" id="KW-1185">Reference proteome</keyword>
<gene>
    <name evidence="2" type="ORF">HG263_03445</name>
</gene>
<comment type="caution">
    <text evidence="2">The sequence shown here is derived from an EMBL/GenBank/DDBJ whole genome shotgun (WGS) entry which is preliminary data.</text>
</comment>
<reference evidence="2 3" key="1">
    <citation type="submission" date="2020-04" db="EMBL/GenBank/DDBJ databases">
        <title>Pseudoalteromonas caenipelagi sp. nov., isolated from a tidal flat.</title>
        <authorList>
            <person name="Park S."/>
            <person name="Yoon J.-H."/>
        </authorList>
    </citation>
    <scope>NUCLEOTIDE SEQUENCE [LARGE SCALE GENOMIC DNA]</scope>
    <source>
        <strain evidence="2 3">JBTF-M23</strain>
    </source>
</reference>
<protein>
    <submittedName>
        <fullName evidence="2">Uncharacterized protein</fullName>
    </submittedName>
</protein>
<feature type="compositionally biased region" description="Acidic residues" evidence="1">
    <location>
        <begin position="160"/>
        <end position="177"/>
    </location>
</feature>
<name>A0A849V8Q3_9GAMM</name>
<evidence type="ECO:0000313" key="2">
    <source>
        <dbReference type="EMBL" id="NOU49596.1"/>
    </source>
</evidence>
<accession>A0A849V8Q3</accession>
<dbReference type="Proteomes" id="UP000586305">
    <property type="component" value="Unassembled WGS sequence"/>
</dbReference>
<sequence>MSYIVFFTLLLLITLLGVYVVIENNRKKAREAEKKIFNARLKEVTDNFKAKTAEYVDAKVLRPKYAPKVNAIVGNFFVVQAHTEANLNQLEKISEQFTRAVGTELGKSRVTGNKDQLAEQLQYFVAELPSSGIAYNKDFYYEILPALIALIKTPDVSVDAFDDGQDEEQEGNFEEQDANPRDDQNNQLEQQMAAARQRLTTS</sequence>
<proteinExistence type="predicted"/>